<name>A0A975EYT6_9SPIR</name>
<keyword evidence="1 4" id="KW-0378">Hydrolase</keyword>
<evidence type="ECO:0000256" key="1">
    <source>
        <dbReference type="ARBA" id="ARBA00022801"/>
    </source>
</evidence>
<evidence type="ECO:0000256" key="2">
    <source>
        <dbReference type="ARBA" id="ARBA00023295"/>
    </source>
</evidence>
<dbReference type="InterPro" id="IPR023186">
    <property type="entry name" value="IUNH"/>
</dbReference>
<evidence type="ECO:0000313" key="4">
    <source>
        <dbReference type="EMBL" id="QTQ11185.1"/>
    </source>
</evidence>
<protein>
    <submittedName>
        <fullName evidence="4">Nucleoside hydrolase</fullName>
    </submittedName>
</protein>
<reference evidence="4" key="2">
    <citation type="journal article" date="2021" name="Microbiol. Resour. Announc.">
        <title>Complete Genome Sequences of Three Human Oral Treponema parvum Isolates.</title>
        <authorList>
            <person name="Zeng H."/>
            <person name="Watt R.M."/>
        </authorList>
    </citation>
    <scope>NUCLEOTIDE SEQUENCE</scope>
    <source>
        <strain evidence="4">ATCC 700773</strain>
    </source>
</reference>
<reference evidence="4" key="1">
    <citation type="submission" date="2020-05" db="EMBL/GenBank/DDBJ databases">
        <authorList>
            <person name="Zeng H."/>
            <person name="Chan Y.K."/>
            <person name="Watt R.M."/>
        </authorList>
    </citation>
    <scope>NUCLEOTIDE SEQUENCE</scope>
    <source>
        <strain evidence="4">ATCC 700773</strain>
    </source>
</reference>
<feature type="domain" description="Inosine/uridine-preferring nucleoside hydrolase" evidence="3">
    <location>
        <begin position="4"/>
        <end position="296"/>
    </location>
</feature>
<dbReference type="InterPro" id="IPR001910">
    <property type="entry name" value="Inosine/uridine_hydrolase_dom"/>
</dbReference>
<dbReference type="PANTHER" id="PTHR12304:SF4">
    <property type="entry name" value="URIDINE NUCLEOSIDASE"/>
    <property type="match status" value="1"/>
</dbReference>
<dbReference type="Pfam" id="PF01156">
    <property type="entry name" value="IU_nuc_hydro"/>
    <property type="match status" value="1"/>
</dbReference>
<proteinExistence type="predicted"/>
<evidence type="ECO:0000259" key="3">
    <source>
        <dbReference type="Pfam" id="PF01156"/>
    </source>
</evidence>
<keyword evidence="2" id="KW-0326">Glycosidase</keyword>
<dbReference type="RefSeq" id="WP_210117982.1">
    <property type="nucleotide sequence ID" value="NZ_CP054257.1"/>
</dbReference>
<dbReference type="GO" id="GO:0006152">
    <property type="term" value="P:purine nucleoside catabolic process"/>
    <property type="evidence" value="ECO:0007669"/>
    <property type="project" value="TreeGrafter"/>
</dbReference>
<dbReference type="PANTHER" id="PTHR12304">
    <property type="entry name" value="INOSINE-URIDINE PREFERRING NUCLEOSIDE HYDROLASE"/>
    <property type="match status" value="1"/>
</dbReference>
<evidence type="ECO:0000313" key="5">
    <source>
        <dbReference type="Proteomes" id="UP000671995"/>
    </source>
</evidence>
<dbReference type="EMBL" id="CP054257">
    <property type="protein sequence ID" value="QTQ11185.1"/>
    <property type="molecule type" value="Genomic_DNA"/>
</dbReference>
<sequence>MEKIIIDTDAGIDDSIAILLANAAPNVKICAITTCFGTTTLENTTTNVLNLSSLIGLKTRIAKGAASPLIKENPIPGNFHGETGIGLAKMPETEKKAENTYAWDVLYEEAKKEKGNLTLVTLGPLTNIATAFLKYEDLPKMLKKIVIMGGTVEEGNVSAYAEANIAHDPHACEIVFRSKANIVMAGLNATEKTRLTEAERNYIFSKHTYLWRILRDMFTTYGLSQSMSGEEGLVIHDAAAMFAALYPQSVVCKKFHVVCETASCIMQGRTIADMRLHSEEEKNVDVVLNIDKKAFIEALDNMLDAYK</sequence>
<dbReference type="SUPFAM" id="SSF53590">
    <property type="entry name" value="Nucleoside hydrolase"/>
    <property type="match status" value="1"/>
</dbReference>
<dbReference type="AlphaFoldDB" id="A0A975EYT6"/>
<dbReference type="Gene3D" id="3.90.245.10">
    <property type="entry name" value="Ribonucleoside hydrolase-like"/>
    <property type="match status" value="1"/>
</dbReference>
<dbReference type="Proteomes" id="UP000671995">
    <property type="component" value="Chromosome"/>
</dbReference>
<gene>
    <name evidence="4" type="ORF">HRI96_02630</name>
</gene>
<accession>A0A975EYT6</accession>
<dbReference type="GO" id="GO:0008477">
    <property type="term" value="F:purine nucleosidase activity"/>
    <property type="evidence" value="ECO:0007669"/>
    <property type="project" value="TreeGrafter"/>
</dbReference>
<dbReference type="InterPro" id="IPR036452">
    <property type="entry name" value="Ribo_hydro-like"/>
</dbReference>
<organism evidence="4 5">
    <name type="scientific">Treponema parvum</name>
    <dbReference type="NCBI Taxonomy" id="138851"/>
    <lineage>
        <taxon>Bacteria</taxon>
        <taxon>Pseudomonadati</taxon>
        <taxon>Spirochaetota</taxon>
        <taxon>Spirochaetia</taxon>
        <taxon>Spirochaetales</taxon>
        <taxon>Treponemataceae</taxon>
        <taxon>Treponema</taxon>
    </lineage>
</organism>
<dbReference type="GO" id="GO:0005829">
    <property type="term" value="C:cytosol"/>
    <property type="evidence" value="ECO:0007669"/>
    <property type="project" value="TreeGrafter"/>
</dbReference>